<accession>A0AC60A6S4</accession>
<evidence type="ECO:0000313" key="2">
    <source>
        <dbReference type="Proteomes" id="UP001162501"/>
    </source>
</evidence>
<name>A0AC60A6S4_RANTA</name>
<organism evidence="1 2">
    <name type="scientific">Rangifer tarandus platyrhynchus</name>
    <name type="common">Svalbard reindeer</name>
    <dbReference type="NCBI Taxonomy" id="3082113"/>
    <lineage>
        <taxon>Eukaryota</taxon>
        <taxon>Metazoa</taxon>
        <taxon>Chordata</taxon>
        <taxon>Craniata</taxon>
        <taxon>Vertebrata</taxon>
        <taxon>Euteleostomi</taxon>
        <taxon>Mammalia</taxon>
        <taxon>Eutheria</taxon>
        <taxon>Laurasiatheria</taxon>
        <taxon>Artiodactyla</taxon>
        <taxon>Ruminantia</taxon>
        <taxon>Pecora</taxon>
        <taxon>Cervidae</taxon>
        <taxon>Odocoileinae</taxon>
        <taxon>Rangifer</taxon>
    </lineage>
</organism>
<gene>
    <name evidence="1" type="ORF">MRATA1EN22A_LOCUS27614</name>
</gene>
<reference evidence="1" key="2">
    <citation type="submission" date="2025-03" db="EMBL/GenBank/DDBJ databases">
        <authorList>
            <consortium name="ELIXIR-Norway"/>
            <consortium name="Elixir Norway"/>
        </authorList>
    </citation>
    <scope>NUCLEOTIDE SEQUENCE</scope>
</reference>
<sequence length="132" mass="14795">MGRGRDPLRKQRLYSLTAQVSKEGPTLGDHSQATPGKTGQGGTFQFEWFCQGKHTDWNRPPWPGTIATVCLSCFMTRDPAKEHRTNKPPPTGKVRERPKGDTTCPTTSQNPSLWHPSWLNKACTTRKDSESE</sequence>
<dbReference type="Proteomes" id="UP001162501">
    <property type="component" value="Chromosome 9"/>
</dbReference>
<dbReference type="EMBL" id="OX596093">
    <property type="protein sequence ID" value="CAN0567286.1"/>
    <property type="molecule type" value="Genomic_DNA"/>
</dbReference>
<evidence type="ECO:0000313" key="1">
    <source>
        <dbReference type="EMBL" id="CAN0567286.1"/>
    </source>
</evidence>
<protein>
    <submittedName>
        <fullName evidence="1">Uncharacterized protein</fullName>
    </submittedName>
</protein>
<reference evidence="1" key="1">
    <citation type="submission" date="2023-05" db="EMBL/GenBank/DDBJ databases">
        <authorList>
            <consortium name="ELIXIR-Norway"/>
        </authorList>
    </citation>
    <scope>NUCLEOTIDE SEQUENCE</scope>
</reference>
<proteinExistence type="predicted"/>